<gene>
    <name evidence="1" type="ORF">S12H4_30092</name>
</gene>
<comment type="caution">
    <text evidence="1">The sequence shown here is derived from an EMBL/GenBank/DDBJ whole genome shotgun (WGS) entry which is preliminary data.</text>
</comment>
<reference evidence="1" key="1">
    <citation type="journal article" date="2014" name="Front. Microbiol.">
        <title>High frequency of phylogenetically diverse reductive dehalogenase-homologous genes in deep subseafloor sedimentary metagenomes.</title>
        <authorList>
            <person name="Kawai M."/>
            <person name="Futagami T."/>
            <person name="Toyoda A."/>
            <person name="Takaki Y."/>
            <person name="Nishi S."/>
            <person name="Hori S."/>
            <person name="Arai W."/>
            <person name="Tsubouchi T."/>
            <person name="Morono Y."/>
            <person name="Uchiyama I."/>
            <person name="Ito T."/>
            <person name="Fujiyama A."/>
            <person name="Inagaki F."/>
            <person name="Takami H."/>
        </authorList>
    </citation>
    <scope>NUCLEOTIDE SEQUENCE</scope>
    <source>
        <strain evidence="1">Expedition CK06-06</strain>
    </source>
</reference>
<protein>
    <submittedName>
        <fullName evidence="1">Uncharacterized protein</fullName>
    </submittedName>
</protein>
<name>X1T8R6_9ZZZZ</name>
<dbReference type="AlphaFoldDB" id="X1T8R6"/>
<evidence type="ECO:0000313" key="1">
    <source>
        <dbReference type="EMBL" id="GAJ01743.1"/>
    </source>
</evidence>
<organism evidence="1">
    <name type="scientific">marine sediment metagenome</name>
    <dbReference type="NCBI Taxonomy" id="412755"/>
    <lineage>
        <taxon>unclassified sequences</taxon>
        <taxon>metagenomes</taxon>
        <taxon>ecological metagenomes</taxon>
    </lineage>
</organism>
<proteinExistence type="predicted"/>
<dbReference type="EMBL" id="BARW01017413">
    <property type="protein sequence ID" value="GAJ01743.1"/>
    <property type="molecule type" value="Genomic_DNA"/>
</dbReference>
<accession>X1T8R6</accession>
<sequence length="46" mass="5170">MIVKARIGIRQKIGLRAKLSSKTETFLAKMRITVRNLKGTKILLSS</sequence>